<evidence type="ECO:0000259" key="14">
    <source>
        <dbReference type="PROSITE" id="PS51184"/>
    </source>
</evidence>
<keyword evidence="3" id="KW-0819">tRNA processing</keyword>
<protein>
    <recommendedName>
        <fullName evidence="12">tRNA wybutosine-synthesizing protein 5</fullName>
        <ecNumber evidence="11">1.14.11.42</ecNumber>
    </recommendedName>
    <alternativeName>
        <fullName evidence="13">tRNA(Phe) (7-(3-amino-3-carboxypropyl)wyosine(37)-C(2))-hydroxylase</fullName>
    </alternativeName>
</protein>
<comment type="similarity">
    <text evidence="10">Belongs to the TYW5 family.</text>
</comment>
<accession>A0A9W9ZKR5</accession>
<dbReference type="OrthoDB" id="263283at2759"/>
<evidence type="ECO:0000256" key="6">
    <source>
        <dbReference type="ARBA" id="ARBA00023002"/>
    </source>
</evidence>
<proteinExistence type="inferred from homology"/>
<evidence type="ECO:0000313" key="15">
    <source>
        <dbReference type="EMBL" id="KAJ7382759.1"/>
    </source>
</evidence>
<evidence type="ECO:0000256" key="8">
    <source>
        <dbReference type="ARBA" id="ARBA00052052"/>
    </source>
</evidence>
<comment type="subunit">
    <text evidence="2">Homodimer.</text>
</comment>
<evidence type="ECO:0000256" key="11">
    <source>
        <dbReference type="ARBA" id="ARBA00066716"/>
    </source>
</evidence>
<evidence type="ECO:0000256" key="13">
    <source>
        <dbReference type="ARBA" id="ARBA00082992"/>
    </source>
</evidence>
<dbReference type="GO" id="GO:0046872">
    <property type="term" value="F:metal ion binding"/>
    <property type="evidence" value="ECO:0007669"/>
    <property type="project" value="UniProtKB-KW"/>
</dbReference>
<dbReference type="PROSITE" id="PS51184">
    <property type="entry name" value="JMJC"/>
    <property type="match status" value="1"/>
</dbReference>
<reference evidence="15" key="1">
    <citation type="submission" date="2023-01" db="EMBL/GenBank/DDBJ databases">
        <title>Genome assembly of the deep-sea coral Lophelia pertusa.</title>
        <authorList>
            <person name="Herrera S."/>
            <person name="Cordes E."/>
        </authorList>
    </citation>
    <scope>NUCLEOTIDE SEQUENCE</scope>
    <source>
        <strain evidence="15">USNM1676648</strain>
        <tissue evidence="15">Polyp</tissue>
    </source>
</reference>
<evidence type="ECO:0000256" key="1">
    <source>
        <dbReference type="ARBA" id="ARBA00001954"/>
    </source>
</evidence>
<keyword evidence="16" id="KW-1185">Reference proteome</keyword>
<dbReference type="AlphaFoldDB" id="A0A9W9ZKR5"/>
<gene>
    <name evidence="15" type="primary">TYW5</name>
    <name evidence="15" type="ORF">OS493_033045</name>
</gene>
<dbReference type="SUPFAM" id="SSF51197">
    <property type="entry name" value="Clavaminate synthase-like"/>
    <property type="match status" value="1"/>
</dbReference>
<dbReference type="PANTHER" id="PTHR12461:SF104">
    <property type="entry name" value="TRNA WYBUTOSINE-SYNTHESIZING PROTEIN 5"/>
    <property type="match status" value="1"/>
</dbReference>
<dbReference type="Pfam" id="PF13621">
    <property type="entry name" value="Cupin_8"/>
    <property type="match status" value="1"/>
</dbReference>
<feature type="domain" description="JmjC" evidence="14">
    <location>
        <begin position="124"/>
        <end position="268"/>
    </location>
</feature>
<dbReference type="GO" id="GO:0031591">
    <property type="term" value="P:wybutosine biosynthetic process"/>
    <property type="evidence" value="ECO:0007669"/>
    <property type="project" value="TreeGrafter"/>
</dbReference>
<dbReference type="InterPro" id="IPR003347">
    <property type="entry name" value="JmjC_dom"/>
</dbReference>
<dbReference type="Proteomes" id="UP001163046">
    <property type="component" value="Unassembled WGS sequence"/>
</dbReference>
<dbReference type="PANTHER" id="PTHR12461">
    <property type="entry name" value="HYPOXIA-INDUCIBLE FACTOR 1 ALPHA INHIBITOR-RELATED"/>
    <property type="match status" value="1"/>
</dbReference>
<comment type="cofactor">
    <cofactor evidence="1">
        <name>Fe(2+)</name>
        <dbReference type="ChEBI" id="CHEBI:29033"/>
    </cofactor>
</comment>
<dbReference type="InterPro" id="IPR041667">
    <property type="entry name" value="Cupin_8"/>
</dbReference>
<dbReference type="EMBL" id="MU825915">
    <property type="protein sequence ID" value="KAJ7382759.1"/>
    <property type="molecule type" value="Genomic_DNA"/>
</dbReference>
<evidence type="ECO:0000256" key="9">
    <source>
        <dbReference type="ARBA" id="ARBA00054171"/>
    </source>
</evidence>
<evidence type="ECO:0000256" key="7">
    <source>
        <dbReference type="ARBA" id="ARBA00023004"/>
    </source>
</evidence>
<dbReference type="FunFam" id="2.60.120.650:FF:000022">
    <property type="entry name" value="tRNA wybutosine-synthesizing protein 5"/>
    <property type="match status" value="1"/>
</dbReference>
<dbReference type="Gene3D" id="2.60.120.650">
    <property type="entry name" value="Cupin"/>
    <property type="match status" value="1"/>
</dbReference>
<comment type="catalytic activity">
    <reaction evidence="8">
        <text>7-[(3S)-3-amino-3-carboxypropyl]wyosine(37) in tRNA(Phe) + 2-oxoglutarate + O2 = 7-(2-hydroxy-3-amino-3-carboxypropyl)wyosine(37) in tRNA(Phe) + succinate + CO2</text>
        <dbReference type="Rhea" id="RHEA:37899"/>
        <dbReference type="Rhea" id="RHEA-COMP:10379"/>
        <dbReference type="Rhea" id="RHEA-COMP:11848"/>
        <dbReference type="ChEBI" id="CHEBI:15379"/>
        <dbReference type="ChEBI" id="CHEBI:16526"/>
        <dbReference type="ChEBI" id="CHEBI:16810"/>
        <dbReference type="ChEBI" id="CHEBI:30031"/>
        <dbReference type="ChEBI" id="CHEBI:73543"/>
        <dbReference type="ChEBI" id="CHEBI:73603"/>
        <dbReference type="EC" id="1.14.11.42"/>
    </reaction>
    <physiologicalReaction direction="left-to-right" evidence="8">
        <dbReference type="Rhea" id="RHEA:37900"/>
    </physiologicalReaction>
</comment>
<dbReference type="GO" id="GO:0000049">
    <property type="term" value="F:tRNA binding"/>
    <property type="evidence" value="ECO:0007669"/>
    <property type="project" value="TreeGrafter"/>
</dbReference>
<keyword evidence="6 15" id="KW-0560">Oxidoreductase</keyword>
<evidence type="ECO:0000256" key="5">
    <source>
        <dbReference type="ARBA" id="ARBA00022964"/>
    </source>
</evidence>
<evidence type="ECO:0000256" key="10">
    <source>
        <dbReference type="ARBA" id="ARBA00060814"/>
    </source>
</evidence>
<dbReference type="SMART" id="SM00558">
    <property type="entry name" value="JmjC"/>
    <property type="match status" value="1"/>
</dbReference>
<comment type="caution">
    <text evidence="15">The sequence shown here is derived from an EMBL/GenBank/DDBJ whole genome shotgun (WGS) entry which is preliminary data.</text>
</comment>
<keyword evidence="7" id="KW-0408">Iron</keyword>
<name>A0A9W9ZKR5_9CNID</name>
<sequence>MAMKEKKHVRIYNEVTKEIFEAEIAPKREPAILRGLDIGSAREKWTPEYLAQYGGERTVKVHVCPSGKMDFIHKNFAYKTLPFNQFVKRACEDIHEEYFISPVEKYYLRSLGDDPRKDISDITVQFPSLAQDINIPKLYSEDRFFSSVFRISSPQGQLWTHYDIMDNLLIQVTGRKRVVLYSPRDATKLYLNGDKSEVLDIDNPDLSKYPKFAEATPLECFMEPGDVLFIPAMWFHNVISLQFGVAVNVFWRHLDPCYYDNKDTYGNKDLVPATRAMQIMDRAIKALEELPEEYKDFYARRVICKVKDKCYSRKHKNSFDNINGDTKKAE</sequence>
<dbReference type="Gene3D" id="6.10.140.1470">
    <property type="match status" value="1"/>
</dbReference>
<evidence type="ECO:0000256" key="2">
    <source>
        <dbReference type="ARBA" id="ARBA00011738"/>
    </source>
</evidence>
<evidence type="ECO:0000256" key="3">
    <source>
        <dbReference type="ARBA" id="ARBA00022694"/>
    </source>
</evidence>
<dbReference type="GO" id="GO:0102524">
    <property type="term" value="F:tRNA(Phe) (7-(3-amino-3-carboxypropyl)wyosine37-C2)-hydroxylase activity"/>
    <property type="evidence" value="ECO:0007669"/>
    <property type="project" value="UniProtKB-EC"/>
</dbReference>
<evidence type="ECO:0000256" key="12">
    <source>
        <dbReference type="ARBA" id="ARBA00069230"/>
    </source>
</evidence>
<evidence type="ECO:0000256" key="4">
    <source>
        <dbReference type="ARBA" id="ARBA00022723"/>
    </source>
</evidence>
<keyword evidence="4" id="KW-0479">Metal-binding</keyword>
<organism evidence="15 16">
    <name type="scientific">Desmophyllum pertusum</name>
    <dbReference type="NCBI Taxonomy" id="174260"/>
    <lineage>
        <taxon>Eukaryota</taxon>
        <taxon>Metazoa</taxon>
        <taxon>Cnidaria</taxon>
        <taxon>Anthozoa</taxon>
        <taxon>Hexacorallia</taxon>
        <taxon>Scleractinia</taxon>
        <taxon>Caryophylliina</taxon>
        <taxon>Caryophylliidae</taxon>
        <taxon>Desmophyllum</taxon>
    </lineage>
</organism>
<keyword evidence="5" id="KW-0223">Dioxygenase</keyword>
<evidence type="ECO:0000313" key="16">
    <source>
        <dbReference type="Proteomes" id="UP001163046"/>
    </source>
</evidence>
<comment type="function">
    <text evidence="9">tRNA hydroxylase that acts as a component of the wybutosine biosynthesis pathway. Wybutosine is a hyper modified guanosine with a tricyclic base found at the 3'-position adjacent to the anticodon of eukaryotic phenylalanine tRNA. Catalyzes the hydroxylation of 7-(a-amino-a-carboxypropyl)wyosine (yW-72) into undermodified hydroxywybutosine (OHyW*). OHyW* being further transformed into hydroxywybutosine (OHyW) by LCMT2/TYW4. OHyW is a derivative of wybutosine found in higher eukaryotes.</text>
</comment>
<dbReference type="EC" id="1.14.11.42" evidence="11"/>